<feature type="transmembrane region" description="Helical" evidence="1">
    <location>
        <begin position="783"/>
        <end position="805"/>
    </location>
</feature>
<dbReference type="Proteomes" id="UP001219525">
    <property type="component" value="Unassembled WGS sequence"/>
</dbReference>
<organism evidence="2 3">
    <name type="scientific">Mycena pura</name>
    <dbReference type="NCBI Taxonomy" id="153505"/>
    <lineage>
        <taxon>Eukaryota</taxon>
        <taxon>Fungi</taxon>
        <taxon>Dikarya</taxon>
        <taxon>Basidiomycota</taxon>
        <taxon>Agaricomycotina</taxon>
        <taxon>Agaricomycetes</taxon>
        <taxon>Agaricomycetidae</taxon>
        <taxon>Agaricales</taxon>
        <taxon>Marasmiineae</taxon>
        <taxon>Mycenaceae</taxon>
        <taxon>Mycena</taxon>
    </lineage>
</organism>
<dbReference type="AlphaFoldDB" id="A0AAD6YC78"/>
<evidence type="ECO:0000313" key="3">
    <source>
        <dbReference type="Proteomes" id="UP001219525"/>
    </source>
</evidence>
<name>A0AAD6YC78_9AGAR</name>
<accession>A0AAD6YC78</accession>
<feature type="transmembrane region" description="Helical" evidence="1">
    <location>
        <begin position="57"/>
        <end position="82"/>
    </location>
</feature>
<keyword evidence="3" id="KW-1185">Reference proteome</keyword>
<protein>
    <submittedName>
        <fullName evidence="2">Uncharacterized protein</fullName>
    </submittedName>
</protein>
<comment type="caution">
    <text evidence="2">The sequence shown here is derived from an EMBL/GenBank/DDBJ whole genome shotgun (WGS) entry which is preliminary data.</text>
</comment>
<feature type="transmembrane region" description="Helical" evidence="1">
    <location>
        <begin position="162"/>
        <end position="185"/>
    </location>
</feature>
<keyword evidence="1" id="KW-0472">Membrane</keyword>
<feature type="transmembrane region" description="Helical" evidence="1">
    <location>
        <begin position="672"/>
        <end position="696"/>
    </location>
</feature>
<keyword evidence="1" id="KW-0812">Transmembrane</keyword>
<feature type="transmembrane region" description="Helical" evidence="1">
    <location>
        <begin position="708"/>
        <end position="735"/>
    </location>
</feature>
<feature type="transmembrane region" description="Helical" evidence="1">
    <location>
        <begin position="536"/>
        <end position="556"/>
    </location>
</feature>
<proteinExistence type="predicted"/>
<keyword evidence="1" id="KW-1133">Transmembrane helix</keyword>
<reference evidence="2" key="1">
    <citation type="submission" date="2023-03" db="EMBL/GenBank/DDBJ databases">
        <title>Massive genome expansion in bonnet fungi (Mycena s.s.) driven by repeated elements and novel gene families across ecological guilds.</title>
        <authorList>
            <consortium name="Lawrence Berkeley National Laboratory"/>
            <person name="Harder C.B."/>
            <person name="Miyauchi S."/>
            <person name="Viragh M."/>
            <person name="Kuo A."/>
            <person name="Thoen E."/>
            <person name="Andreopoulos B."/>
            <person name="Lu D."/>
            <person name="Skrede I."/>
            <person name="Drula E."/>
            <person name="Henrissat B."/>
            <person name="Morin E."/>
            <person name="Kohler A."/>
            <person name="Barry K."/>
            <person name="LaButti K."/>
            <person name="Morin E."/>
            <person name="Salamov A."/>
            <person name="Lipzen A."/>
            <person name="Mereny Z."/>
            <person name="Hegedus B."/>
            <person name="Baldrian P."/>
            <person name="Stursova M."/>
            <person name="Weitz H."/>
            <person name="Taylor A."/>
            <person name="Grigoriev I.V."/>
            <person name="Nagy L.G."/>
            <person name="Martin F."/>
            <person name="Kauserud H."/>
        </authorList>
    </citation>
    <scope>NUCLEOTIDE SEQUENCE</scope>
    <source>
        <strain evidence="2">9144</strain>
    </source>
</reference>
<evidence type="ECO:0000256" key="1">
    <source>
        <dbReference type="SAM" id="Phobius"/>
    </source>
</evidence>
<dbReference type="EMBL" id="JARJCW010000033">
    <property type="protein sequence ID" value="KAJ7208585.1"/>
    <property type="molecule type" value="Genomic_DNA"/>
</dbReference>
<feature type="transmembrane region" description="Helical" evidence="1">
    <location>
        <begin position="1152"/>
        <end position="1170"/>
    </location>
</feature>
<gene>
    <name evidence="2" type="ORF">GGX14DRAFT_566802</name>
</gene>
<evidence type="ECO:0000313" key="2">
    <source>
        <dbReference type="EMBL" id="KAJ7208585.1"/>
    </source>
</evidence>
<sequence>MRGDGSDFDTYPLERLWLRRASRAAPTEEVPESTGDLIDHERPESKEHKRSWLTSSLALRLFSLSLHLFLVALHVALIIVWATGPEHHMLVSAERHWIVSLLVSAGSTMFTTVYLALLVFMTQTLSMRSDLQIYQTLSATHDNTAAWAGLGSAVLYLWRQRVVSASMTGVLLAAFYLTSIAILHVTMPNIFLLQSFDAPLVVSVATQNLPSYPPSYHYIGPRSYDSWQTFAYGSLRDSAPSILMNTSREGLHEGTLYDVVGPNRGTGNVTVNATGFNITCGTLPDAHRIPLEVQSRVDQDQTVALDSTEKIIAVIPSTAPNMISTINPRDLGNPYVYVFPTSLLMYTTIPIVDSKGNFGPLLNFTPPVQPFHCIRSLVPQTAVLDVQSRNLLAINPTILKTSSTWIPSTSLQPTTSGNEFIDAWRIWYMSFPKTEFKQNIGEYRQSLSAADLQKFNLATADELKRPSSVTLHDLENELSKIVAAMFWTLGHVLPTYGSVIEATADSLLLKATPEPPIILEGNTTVIEITNLTRFDLNIVAVAVGFAASTCLALISLRHSIFQKGLTSDENLMIDGTGILHTILLYRNHPQLNRILEQVHHPSNENLRKAGMVKTSFGGSFPKPTDMGSFHWMEDTVADATPPTETVSDTVARDRVAHQTRVPKRSILQSVQILRPISLLLHFVLIGMHLFLVFMWAQGTKYRVSFSLGYQGILSILVATISTTFTTIYSAMLVFITQTLSMRRDLQIHQPLTAVHDNAAAWQGLGSAFLCLWRQRVVPASISGVRLALFFLWNIALLQVAMPNIFLVQTLAVNRSVVVETQGLPSYPTSYRDALNSSDRWTAFAQGSLYSLPSILWDATTSGLHEGSLYDVPGPASTAIGNITVNATGFNMTCHSLPEAHVISTQWLYGARAPVLALDAAKEVTAVIPSTAPNIISTFNPSDTSLRHTSLFVYSTIPIIDSSGTSVLLSNLTPPVQPFSCTQSLVPQIAVIDATSGKVLEVQPTIYKQSSSWSPVPSFEAASNGTRGPNAFLDKWALWYSAMPKSDLPRRTLIAGQYADSVSVADLHFIQEFNLITADDSKRPSNITLHDFENVLSKVVAGMFWTLGHVLPFHGPIMHGADQVVLDAPENPPTLLKGNVTVNAMITEARIDMNILAILVGLATSIALAGLSMRYSLFHKIPQDGKVIAIDGTGILHTIWLYRNHSELPTVLEQIDLPTETNLRRAGMVGIKFGG</sequence>
<feature type="transmembrane region" description="Helical" evidence="1">
    <location>
        <begin position="97"/>
        <end position="120"/>
    </location>
</feature>